<dbReference type="InterPro" id="IPR045341">
    <property type="entry name" value="DUF6532"/>
</dbReference>
<feature type="region of interest" description="Disordered" evidence="1">
    <location>
        <begin position="34"/>
        <end position="139"/>
    </location>
</feature>
<reference evidence="3" key="1">
    <citation type="submission" date="2021-01" db="EMBL/GenBank/DDBJ databases">
        <authorList>
            <person name="Kaushik A."/>
        </authorList>
    </citation>
    <scope>NUCLEOTIDE SEQUENCE</scope>
    <source>
        <strain evidence="3">AG5</strain>
    </source>
</reference>
<evidence type="ECO:0000259" key="2">
    <source>
        <dbReference type="Pfam" id="PF20149"/>
    </source>
</evidence>
<evidence type="ECO:0000256" key="1">
    <source>
        <dbReference type="SAM" id="MobiDB-lite"/>
    </source>
</evidence>
<feature type="region of interest" description="Disordered" evidence="1">
    <location>
        <begin position="725"/>
        <end position="744"/>
    </location>
</feature>
<proteinExistence type="predicted"/>
<organism evidence="3 4">
    <name type="scientific">Rhizoctonia solani</name>
    <dbReference type="NCBI Taxonomy" id="456999"/>
    <lineage>
        <taxon>Eukaryota</taxon>
        <taxon>Fungi</taxon>
        <taxon>Dikarya</taxon>
        <taxon>Basidiomycota</taxon>
        <taxon>Agaricomycotina</taxon>
        <taxon>Agaricomycetes</taxon>
        <taxon>Cantharellales</taxon>
        <taxon>Ceratobasidiaceae</taxon>
        <taxon>Rhizoctonia</taxon>
    </lineage>
</organism>
<dbReference type="AlphaFoldDB" id="A0A8H3I457"/>
<name>A0A8H3I457_9AGAM</name>
<dbReference type="Proteomes" id="UP000663827">
    <property type="component" value="Unassembled WGS sequence"/>
</dbReference>
<feature type="compositionally biased region" description="Acidic residues" evidence="1">
    <location>
        <begin position="249"/>
        <end position="262"/>
    </location>
</feature>
<feature type="domain" description="DUF6532" evidence="2">
    <location>
        <begin position="499"/>
        <end position="686"/>
    </location>
</feature>
<feature type="compositionally biased region" description="Low complexity" evidence="1">
    <location>
        <begin position="108"/>
        <end position="133"/>
    </location>
</feature>
<accession>A0A8H3I457</accession>
<gene>
    <name evidence="3" type="ORF">RDB_LOCUS191120</name>
</gene>
<feature type="compositionally biased region" description="Low complexity" evidence="1">
    <location>
        <begin position="347"/>
        <end position="360"/>
    </location>
</feature>
<evidence type="ECO:0000313" key="4">
    <source>
        <dbReference type="Proteomes" id="UP000663827"/>
    </source>
</evidence>
<protein>
    <recommendedName>
        <fullName evidence="2">DUF6532 domain-containing protein</fullName>
    </recommendedName>
</protein>
<feature type="compositionally biased region" description="Polar residues" evidence="1">
    <location>
        <begin position="734"/>
        <end position="744"/>
    </location>
</feature>
<dbReference type="Pfam" id="PF20149">
    <property type="entry name" value="DUF6532"/>
    <property type="match status" value="1"/>
</dbReference>
<sequence>MHNPPSLSSIRATSTAQSRTVLLLPSPPVTTLLGIAPGHARFDTPLPGAEEVPLKRSQRARKETPLGGLWRQELCPKSLRKNNARSSRPQVLDGTMPSRSMPPPAVPPANSSSSSSTVAASSASSAPAAPTPAKTTHPLSKSAINGFEREGFVEQVSRFLGQDCSTLATQELESMLEAIQNCQEASHAPEEWETEDQTVVYPPEALNVGGGFRLAVMSDTPEAPPILGSKRPNANPTKAPTKRARTTDEDGENTDTEDEDDFSQPPAPPSNSVPLRFASPRVSRLSTAVRTTSGSDRPAGLPRSVTTATAGARPVGLPNSSRTSPGEVQVTVIPSSVSPNPVPPRPISVASTTASTTQTTTPSVDALGMEHVNSLLNLALDLAKKKMFDASARAQGPLSDAVNASYFRTIEDLRNRLQSGLGPVVTADQGVPSPLEPYPNLQPSTRVAPAPDILPDNEETLQAMAAAESQTRVKSKPAMRDYSGNRRQVLTSAVLDLLAYICAEGPYETKRTNLIWALEAINRVWARDLPGIPPEPFDLNALKLLSARAAWLRGLVRDRLRQLTVFMYGLHNPPLNEAQRLENEQMIARAVPIAFHCFDISQPRSRQYEHPIIQRAIATGLFYSPDSIGAVYHSYFDPMPLPTVAFILTTIQFCLEEWETGAFKAKDLRAERQYNTYCAHLRGLQQYDTVAHSRLMRFRQRWFDFAIQHSGASIVTPAHTQEFTDAADVRPDTPVNTPESSPEL</sequence>
<evidence type="ECO:0000313" key="3">
    <source>
        <dbReference type="EMBL" id="CAE7233303.1"/>
    </source>
</evidence>
<dbReference type="EMBL" id="CAJNJQ010006627">
    <property type="protein sequence ID" value="CAE7233303.1"/>
    <property type="molecule type" value="Genomic_DNA"/>
</dbReference>
<feature type="compositionally biased region" description="Polar residues" evidence="1">
    <location>
        <begin position="284"/>
        <end position="295"/>
    </location>
</feature>
<feature type="region of interest" description="Disordered" evidence="1">
    <location>
        <begin position="216"/>
        <end position="360"/>
    </location>
</feature>
<comment type="caution">
    <text evidence="3">The sequence shown here is derived from an EMBL/GenBank/DDBJ whole genome shotgun (WGS) entry which is preliminary data.</text>
</comment>